<keyword evidence="1" id="KW-0812">Transmembrane</keyword>
<name>A0A2T2WHI6_9FIRM</name>
<reference evidence="2 3" key="1">
    <citation type="journal article" date="2014" name="BMC Genomics">
        <title>Comparison of environmental and isolate Sulfobacillus genomes reveals diverse carbon, sulfur, nitrogen, and hydrogen metabolisms.</title>
        <authorList>
            <person name="Justice N.B."/>
            <person name="Norman A."/>
            <person name="Brown C.T."/>
            <person name="Singh A."/>
            <person name="Thomas B.C."/>
            <person name="Banfield J.F."/>
        </authorList>
    </citation>
    <scope>NUCLEOTIDE SEQUENCE [LARGE SCALE GENOMIC DNA]</scope>
    <source>
        <strain evidence="2">AMDSBA3</strain>
    </source>
</reference>
<evidence type="ECO:0000313" key="3">
    <source>
        <dbReference type="Proteomes" id="UP000241848"/>
    </source>
</evidence>
<keyword evidence="1" id="KW-0472">Membrane</keyword>
<evidence type="ECO:0000313" key="2">
    <source>
        <dbReference type="EMBL" id="PSR21689.1"/>
    </source>
</evidence>
<proteinExistence type="predicted"/>
<dbReference type="Proteomes" id="UP000241848">
    <property type="component" value="Unassembled WGS sequence"/>
</dbReference>
<keyword evidence="1" id="KW-1133">Transmembrane helix</keyword>
<dbReference type="EMBL" id="PXYV01000029">
    <property type="protein sequence ID" value="PSR21689.1"/>
    <property type="molecule type" value="Genomic_DNA"/>
</dbReference>
<dbReference type="AlphaFoldDB" id="A0A2T2WHI6"/>
<protein>
    <recommendedName>
        <fullName evidence="4">Transposase</fullName>
    </recommendedName>
</protein>
<sequence>MKQPSWLHWQPQYHWTDDKIRVHAFLCVLAVTVGHLLRREAEQKGIDLSLPQLLQDLTEVHEVLLAYPETSGTRDRLTLTTRTRRQQKLLDVFGVPAPMNKPVIYYTRDLRIPCAARDFPFCDRLTRKLPLAYGIAEVRQQGLQLG</sequence>
<comment type="caution">
    <text evidence="2">The sequence shown here is derived from an EMBL/GenBank/DDBJ whole genome shotgun (WGS) entry which is preliminary data.</text>
</comment>
<evidence type="ECO:0000256" key="1">
    <source>
        <dbReference type="SAM" id="Phobius"/>
    </source>
</evidence>
<gene>
    <name evidence="2" type="ORF">C7B45_09805</name>
</gene>
<evidence type="ECO:0008006" key="4">
    <source>
        <dbReference type="Google" id="ProtNLM"/>
    </source>
</evidence>
<feature type="transmembrane region" description="Helical" evidence="1">
    <location>
        <begin position="20"/>
        <end position="37"/>
    </location>
</feature>
<organism evidence="2 3">
    <name type="scientific">Sulfobacillus acidophilus</name>
    <dbReference type="NCBI Taxonomy" id="53633"/>
    <lineage>
        <taxon>Bacteria</taxon>
        <taxon>Bacillati</taxon>
        <taxon>Bacillota</taxon>
        <taxon>Clostridia</taxon>
        <taxon>Eubacteriales</taxon>
        <taxon>Clostridiales Family XVII. Incertae Sedis</taxon>
        <taxon>Sulfobacillus</taxon>
    </lineage>
</organism>
<accession>A0A2T2WHI6</accession>